<accession>A0A9X1SZ59</accession>
<reference evidence="7" key="1">
    <citation type="submission" date="2021-11" db="EMBL/GenBank/DDBJ databases">
        <title>Streptomyces corallinus and Kineosporia corallina sp. nov., two new coral-derived marine actinobacteria.</title>
        <authorList>
            <person name="Buangrab K."/>
            <person name="Sutthacheep M."/>
            <person name="Yeemin T."/>
            <person name="Harunari E."/>
            <person name="Igarashi Y."/>
            <person name="Sripreechasak P."/>
            <person name="Kanchanasin P."/>
            <person name="Tanasupawat S."/>
            <person name="Phongsopitanun W."/>
        </authorList>
    </citation>
    <scope>NUCLEOTIDE SEQUENCE</scope>
    <source>
        <strain evidence="7">JCM 31032</strain>
    </source>
</reference>
<gene>
    <name evidence="7" type="ORF">LR394_40000</name>
</gene>
<dbReference type="InterPro" id="IPR009061">
    <property type="entry name" value="DNA-bd_dom_put_sf"/>
</dbReference>
<evidence type="ECO:0000256" key="4">
    <source>
        <dbReference type="ARBA" id="ARBA00023163"/>
    </source>
</evidence>
<dbReference type="EMBL" id="JAJOMB010000041">
    <property type="protein sequence ID" value="MCD5317095.1"/>
    <property type="molecule type" value="Genomic_DNA"/>
</dbReference>
<dbReference type="InterPro" id="IPR047057">
    <property type="entry name" value="MerR_fam"/>
</dbReference>
<evidence type="ECO:0000256" key="3">
    <source>
        <dbReference type="ARBA" id="ARBA00023159"/>
    </source>
</evidence>
<dbReference type="InterPro" id="IPR012925">
    <property type="entry name" value="TipAS_dom"/>
</dbReference>
<keyword evidence="8" id="KW-1185">Reference proteome</keyword>
<evidence type="ECO:0000313" key="7">
    <source>
        <dbReference type="EMBL" id="MCD5317095.1"/>
    </source>
</evidence>
<feature type="coiled-coil region" evidence="5">
    <location>
        <begin position="76"/>
        <end position="103"/>
    </location>
</feature>
<keyword evidence="5" id="KW-0175">Coiled coil</keyword>
<dbReference type="Gene3D" id="1.10.1660.10">
    <property type="match status" value="1"/>
</dbReference>
<dbReference type="RefSeq" id="WP_231449946.1">
    <property type="nucleotide sequence ID" value="NZ_JAJOMB010000041.1"/>
</dbReference>
<dbReference type="Pfam" id="PF13411">
    <property type="entry name" value="MerR_1"/>
    <property type="match status" value="1"/>
</dbReference>
<dbReference type="AlphaFoldDB" id="A0A9X1SZ59"/>
<evidence type="ECO:0000259" key="6">
    <source>
        <dbReference type="PROSITE" id="PS50937"/>
    </source>
</evidence>
<dbReference type="SMART" id="SM00422">
    <property type="entry name" value="HTH_MERR"/>
    <property type="match status" value="1"/>
</dbReference>
<comment type="caution">
    <text evidence="7">The sequence shown here is derived from an EMBL/GenBank/DDBJ whole genome shotgun (WGS) entry which is preliminary data.</text>
</comment>
<keyword evidence="1" id="KW-0805">Transcription regulation</keyword>
<feature type="domain" description="HTH merR-type" evidence="6">
    <location>
        <begin position="1"/>
        <end position="71"/>
    </location>
</feature>
<dbReference type="SUPFAM" id="SSF46955">
    <property type="entry name" value="Putative DNA-binding domain"/>
    <property type="match status" value="1"/>
</dbReference>
<dbReference type="PANTHER" id="PTHR30204">
    <property type="entry name" value="REDOX-CYCLING DRUG-SENSING TRANSCRIPTIONAL ACTIVATOR SOXR"/>
    <property type="match status" value="1"/>
</dbReference>
<sequence>MEWSIQEIARLTGTTSRTLRHYGEVGLLEPSRTGPNGQRFYDQEALVRLQRILLLRQFGLGLPVIAEVLGGEKDAVAALRGHLEMLERERVRIDRQAESIRTTIRKIEGGEPLMAEEILDGFDHTQYEQEVTERWGKDAYQQGDRWWRSLSDADKAAFKQQGLDVARDFGVAREAGEPADGAVAQDIARRQVEWLSLSSEASREYVIGLGEMYVADQRFGRYYAPEGADPTPYAEYVRDALKVYAEQNL</sequence>
<dbReference type="Proteomes" id="UP001138997">
    <property type="component" value="Unassembled WGS sequence"/>
</dbReference>
<evidence type="ECO:0000256" key="2">
    <source>
        <dbReference type="ARBA" id="ARBA00023125"/>
    </source>
</evidence>
<organism evidence="7 8">
    <name type="scientific">Kineosporia babensis</name>
    <dbReference type="NCBI Taxonomy" id="499548"/>
    <lineage>
        <taxon>Bacteria</taxon>
        <taxon>Bacillati</taxon>
        <taxon>Actinomycetota</taxon>
        <taxon>Actinomycetes</taxon>
        <taxon>Kineosporiales</taxon>
        <taxon>Kineosporiaceae</taxon>
        <taxon>Kineosporia</taxon>
    </lineage>
</organism>
<dbReference type="Gene3D" id="1.10.490.50">
    <property type="entry name" value="Antibiotic binding domain of TipA-like multidrug resistance regulators"/>
    <property type="match status" value="1"/>
</dbReference>
<dbReference type="SUPFAM" id="SSF89082">
    <property type="entry name" value="Antibiotic binding domain of TipA-like multidrug resistance regulators"/>
    <property type="match status" value="1"/>
</dbReference>
<dbReference type="CDD" id="cd01106">
    <property type="entry name" value="HTH_TipAL-Mta"/>
    <property type="match status" value="1"/>
</dbReference>
<dbReference type="InterPro" id="IPR036244">
    <property type="entry name" value="TipA-like_antibiotic-bd"/>
</dbReference>
<dbReference type="PROSITE" id="PS50937">
    <property type="entry name" value="HTH_MERR_2"/>
    <property type="match status" value="1"/>
</dbReference>
<protein>
    <submittedName>
        <fullName evidence="7">MerR family transcriptional regulator</fullName>
    </submittedName>
</protein>
<keyword evidence="3" id="KW-0010">Activator</keyword>
<dbReference type="GO" id="GO:0003677">
    <property type="term" value="F:DNA binding"/>
    <property type="evidence" value="ECO:0007669"/>
    <property type="project" value="UniProtKB-KW"/>
</dbReference>
<name>A0A9X1SZ59_9ACTN</name>
<dbReference type="GO" id="GO:0003700">
    <property type="term" value="F:DNA-binding transcription factor activity"/>
    <property type="evidence" value="ECO:0007669"/>
    <property type="project" value="InterPro"/>
</dbReference>
<evidence type="ECO:0000313" key="8">
    <source>
        <dbReference type="Proteomes" id="UP001138997"/>
    </source>
</evidence>
<evidence type="ECO:0000256" key="1">
    <source>
        <dbReference type="ARBA" id="ARBA00023015"/>
    </source>
</evidence>
<keyword evidence="2" id="KW-0238">DNA-binding</keyword>
<dbReference type="InterPro" id="IPR000551">
    <property type="entry name" value="MerR-type_HTH_dom"/>
</dbReference>
<proteinExistence type="predicted"/>
<keyword evidence="4" id="KW-0804">Transcription</keyword>
<dbReference type="PANTHER" id="PTHR30204:SF90">
    <property type="entry name" value="HTH-TYPE TRANSCRIPTIONAL ACTIVATOR MTA"/>
    <property type="match status" value="1"/>
</dbReference>
<dbReference type="Pfam" id="PF07739">
    <property type="entry name" value="TipAS"/>
    <property type="match status" value="1"/>
</dbReference>
<evidence type="ECO:0000256" key="5">
    <source>
        <dbReference type="SAM" id="Coils"/>
    </source>
</evidence>